<dbReference type="PATRIC" id="fig|405444.3.peg.3687"/>
<dbReference type="RefSeq" id="WP_057632655.1">
    <property type="nucleotide sequence ID" value="NZ_LDJI01000009.1"/>
</dbReference>
<organism evidence="9 10">
    <name type="scientific">Stenotrophomonas humi</name>
    <dbReference type="NCBI Taxonomy" id="405444"/>
    <lineage>
        <taxon>Bacteria</taxon>
        <taxon>Pseudomonadati</taxon>
        <taxon>Pseudomonadota</taxon>
        <taxon>Gammaproteobacteria</taxon>
        <taxon>Lysobacterales</taxon>
        <taxon>Lysobacteraceae</taxon>
        <taxon>Stenotrophomonas</taxon>
    </lineage>
</organism>
<name>A0A0R0C6C1_9GAMM</name>
<keyword evidence="7" id="KW-0732">Signal</keyword>
<evidence type="ECO:0000256" key="7">
    <source>
        <dbReference type="SAM" id="SignalP"/>
    </source>
</evidence>
<gene>
    <name evidence="9" type="ORF">ABB26_04880</name>
</gene>
<dbReference type="FunFam" id="3.10.50.40:FF:000006">
    <property type="entry name" value="Peptidyl-prolyl cis-trans isomerase"/>
    <property type="match status" value="1"/>
</dbReference>
<dbReference type="EC" id="5.2.1.8" evidence="6"/>
<dbReference type="Proteomes" id="UP000050864">
    <property type="component" value="Unassembled WGS sequence"/>
</dbReference>
<dbReference type="Gene3D" id="3.10.50.40">
    <property type="match status" value="1"/>
</dbReference>
<dbReference type="SUPFAM" id="SSF54534">
    <property type="entry name" value="FKBP-like"/>
    <property type="match status" value="1"/>
</dbReference>
<dbReference type="PANTHER" id="PTHR43811">
    <property type="entry name" value="FKBP-TYPE PEPTIDYL-PROLYL CIS-TRANS ISOMERASE FKPA"/>
    <property type="match status" value="1"/>
</dbReference>
<protein>
    <recommendedName>
        <fullName evidence="6">Peptidyl-prolyl cis-trans isomerase</fullName>
        <ecNumber evidence="6">5.2.1.8</ecNumber>
    </recommendedName>
</protein>
<evidence type="ECO:0000256" key="4">
    <source>
        <dbReference type="ARBA" id="ARBA00023235"/>
    </source>
</evidence>
<dbReference type="AlphaFoldDB" id="A0A0R0C6C1"/>
<feature type="signal peptide" evidence="7">
    <location>
        <begin position="1"/>
        <end position="16"/>
    </location>
</feature>
<dbReference type="GO" id="GO:0003755">
    <property type="term" value="F:peptidyl-prolyl cis-trans isomerase activity"/>
    <property type="evidence" value="ECO:0007669"/>
    <property type="project" value="UniProtKB-UniRule"/>
</dbReference>
<evidence type="ECO:0000313" key="9">
    <source>
        <dbReference type="EMBL" id="KRG65245.1"/>
    </source>
</evidence>
<keyword evidence="3 5" id="KW-0697">Rotamase</keyword>
<dbReference type="PROSITE" id="PS51257">
    <property type="entry name" value="PROKAR_LIPOPROTEIN"/>
    <property type="match status" value="1"/>
</dbReference>
<evidence type="ECO:0000256" key="5">
    <source>
        <dbReference type="PROSITE-ProRule" id="PRU00277"/>
    </source>
</evidence>
<comment type="caution">
    <text evidence="9">The sequence shown here is derived from an EMBL/GenBank/DDBJ whole genome shotgun (WGS) entry which is preliminary data.</text>
</comment>
<evidence type="ECO:0000256" key="2">
    <source>
        <dbReference type="ARBA" id="ARBA00006577"/>
    </source>
</evidence>
<dbReference type="InterPro" id="IPR046357">
    <property type="entry name" value="PPIase_dom_sf"/>
</dbReference>
<dbReference type="Pfam" id="PF00254">
    <property type="entry name" value="FKBP_C"/>
    <property type="match status" value="1"/>
</dbReference>
<evidence type="ECO:0000256" key="3">
    <source>
        <dbReference type="ARBA" id="ARBA00023110"/>
    </source>
</evidence>
<dbReference type="PANTHER" id="PTHR43811:SF23">
    <property type="entry name" value="FKBP-TYPE 22 KDA PEPTIDYL-PROLYL CIS-TRANS ISOMERASE"/>
    <property type="match status" value="1"/>
</dbReference>
<proteinExistence type="inferred from homology"/>
<dbReference type="STRING" id="405444.ABB26_04880"/>
<evidence type="ECO:0000313" key="10">
    <source>
        <dbReference type="Proteomes" id="UP000050864"/>
    </source>
</evidence>
<keyword evidence="4 5" id="KW-0413">Isomerase</keyword>
<accession>A0A0R0C6C1</accession>
<sequence length="143" mass="15424">MRRLFIPLLLSLLAAGCTPPGPPPGGSIATFERIDTQPGSGAEAVAGSKITVHYTGWLYDERTADKHGEKFDSSVDRGEPFSFNLGEKQVIRGWDEGFAGMKVGGKRTLMIPAEYGYGNRRTGPIPAGSSLVFDVELLDVQPR</sequence>
<evidence type="ECO:0000256" key="1">
    <source>
        <dbReference type="ARBA" id="ARBA00000971"/>
    </source>
</evidence>
<reference evidence="9 10" key="1">
    <citation type="submission" date="2015-05" db="EMBL/GenBank/DDBJ databases">
        <title>Genome sequencing and analysis of members of genus Stenotrophomonas.</title>
        <authorList>
            <person name="Patil P.P."/>
            <person name="Midha S."/>
            <person name="Patil P.B."/>
        </authorList>
    </citation>
    <scope>NUCLEOTIDE SEQUENCE [LARGE SCALE GENOMIC DNA]</scope>
    <source>
        <strain evidence="9 10">DSM 18929</strain>
    </source>
</reference>
<comment type="catalytic activity">
    <reaction evidence="1 5 6">
        <text>[protein]-peptidylproline (omega=180) = [protein]-peptidylproline (omega=0)</text>
        <dbReference type="Rhea" id="RHEA:16237"/>
        <dbReference type="Rhea" id="RHEA-COMP:10747"/>
        <dbReference type="Rhea" id="RHEA-COMP:10748"/>
        <dbReference type="ChEBI" id="CHEBI:83833"/>
        <dbReference type="ChEBI" id="CHEBI:83834"/>
        <dbReference type="EC" id="5.2.1.8"/>
    </reaction>
</comment>
<comment type="similarity">
    <text evidence="2 6">Belongs to the FKBP-type PPIase family.</text>
</comment>
<evidence type="ECO:0000256" key="6">
    <source>
        <dbReference type="RuleBase" id="RU003915"/>
    </source>
</evidence>
<dbReference type="OrthoDB" id="9814548at2"/>
<dbReference type="PROSITE" id="PS50059">
    <property type="entry name" value="FKBP_PPIASE"/>
    <property type="match status" value="1"/>
</dbReference>
<feature type="chain" id="PRO_5006393664" description="Peptidyl-prolyl cis-trans isomerase" evidence="7">
    <location>
        <begin position="17"/>
        <end position="143"/>
    </location>
</feature>
<dbReference type="EMBL" id="LDJI01000009">
    <property type="protein sequence ID" value="KRG65245.1"/>
    <property type="molecule type" value="Genomic_DNA"/>
</dbReference>
<evidence type="ECO:0000259" key="8">
    <source>
        <dbReference type="PROSITE" id="PS50059"/>
    </source>
</evidence>
<feature type="domain" description="PPIase FKBP-type" evidence="8">
    <location>
        <begin position="47"/>
        <end position="141"/>
    </location>
</feature>
<keyword evidence="10" id="KW-1185">Reference proteome</keyword>
<dbReference type="InterPro" id="IPR001179">
    <property type="entry name" value="PPIase_FKBP_dom"/>
</dbReference>